<dbReference type="EMBL" id="CP001661">
    <property type="protein sequence ID" value="ACT17761.1"/>
    <property type="molecule type" value="Genomic_DNA"/>
</dbReference>
<gene>
    <name evidence="2" type="ordered locus">GM21_1707</name>
</gene>
<feature type="chain" id="PRO_5002963540" description="DUF3047 domain-containing protein" evidence="1">
    <location>
        <begin position="21"/>
        <end position="209"/>
    </location>
</feature>
<dbReference type="STRING" id="443144.GM21_1707"/>
<proteinExistence type="predicted"/>
<dbReference type="InterPro" id="IPR021409">
    <property type="entry name" value="DUF3047"/>
</dbReference>
<dbReference type="KEGG" id="gem:GM21_1707"/>
<dbReference type="eggNOG" id="ENOG502ZQ5C">
    <property type="taxonomic scope" value="Bacteria"/>
</dbReference>
<organism evidence="2">
    <name type="scientific">Geobacter sp. (strain M21)</name>
    <dbReference type="NCBI Taxonomy" id="443144"/>
    <lineage>
        <taxon>Bacteria</taxon>
        <taxon>Pseudomonadati</taxon>
        <taxon>Thermodesulfobacteriota</taxon>
        <taxon>Desulfuromonadia</taxon>
        <taxon>Geobacterales</taxon>
        <taxon>Geobacteraceae</taxon>
        <taxon>Geobacter</taxon>
    </lineage>
</organism>
<evidence type="ECO:0008006" key="3">
    <source>
        <dbReference type="Google" id="ProtNLM"/>
    </source>
</evidence>
<keyword evidence="1" id="KW-0732">Signal</keyword>
<evidence type="ECO:0000313" key="2">
    <source>
        <dbReference type="EMBL" id="ACT17761.1"/>
    </source>
</evidence>
<name>C6E6C0_GEOSM</name>
<reference evidence="2" key="1">
    <citation type="submission" date="2009-07" db="EMBL/GenBank/DDBJ databases">
        <title>Complete sequence of Geobacter sp. M21.</title>
        <authorList>
            <consortium name="US DOE Joint Genome Institute"/>
            <person name="Lucas S."/>
            <person name="Copeland A."/>
            <person name="Lapidus A."/>
            <person name="Glavina del Rio T."/>
            <person name="Dalin E."/>
            <person name="Tice H."/>
            <person name="Bruce D."/>
            <person name="Goodwin L."/>
            <person name="Pitluck S."/>
            <person name="Saunders E."/>
            <person name="Brettin T."/>
            <person name="Detter J.C."/>
            <person name="Han C."/>
            <person name="Larimer F."/>
            <person name="Land M."/>
            <person name="Hauser L."/>
            <person name="Kyrpides N."/>
            <person name="Ovchinnikova G."/>
            <person name="Lovley D."/>
        </authorList>
    </citation>
    <scope>NUCLEOTIDE SEQUENCE [LARGE SCALE GENOMIC DNA]</scope>
    <source>
        <strain evidence="2">M21</strain>
    </source>
</reference>
<feature type="signal peptide" evidence="1">
    <location>
        <begin position="1"/>
        <end position="20"/>
    </location>
</feature>
<dbReference type="HOGENOM" id="CLU_077139_0_0_7"/>
<dbReference type="AlphaFoldDB" id="C6E6C0"/>
<dbReference type="OrthoDB" id="9775969at2"/>
<dbReference type="Pfam" id="PF11249">
    <property type="entry name" value="DUF3047"/>
    <property type="match status" value="1"/>
</dbReference>
<accession>C6E6C0</accession>
<protein>
    <recommendedName>
        <fullName evidence="3">DUF3047 domain-containing protein</fullName>
    </recommendedName>
</protein>
<evidence type="ECO:0000256" key="1">
    <source>
        <dbReference type="SAM" id="SignalP"/>
    </source>
</evidence>
<sequence>MLKRTLTLLFILALPPGIGAGAEIPLARFSHSDLSGWSDKAFKGKTDYSFADGALKAHSSKGASGKIKKVSIDTHSYPKLTWSWRIDHTLRREDATRKSGDDFVARVYVIFPRTFFWRMRAINYVWSGKMPIGSHTPSPHTANAVSIAVESGDAKAGTWVFEERNVYEDYKKIFGEDPPLMGGIAVMTDTDDTKEEVTAWYGDIALRSQ</sequence>